<dbReference type="CDD" id="cd00854">
    <property type="entry name" value="NagA"/>
    <property type="match status" value="1"/>
</dbReference>
<dbReference type="Proteomes" id="UP001519289">
    <property type="component" value="Unassembled WGS sequence"/>
</dbReference>
<gene>
    <name evidence="7" type="ORF">J2Z79_000932</name>
</gene>
<evidence type="ECO:0000256" key="4">
    <source>
        <dbReference type="ARBA" id="ARBA00023277"/>
    </source>
</evidence>
<dbReference type="PANTHER" id="PTHR11113">
    <property type="entry name" value="N-ACETYLGLUCOSAMINE-6-PHOSPHATE DEACETYLASE"/>
    <property type="match status" value="1"/>
</dbReference>
<dbReference type="NCBIfam" id="TIGR00221">
    <property type="entry name" value="nagA"/>
    <property type="match status" value="1"/>
</dbReference>
<dbReference type="InterPro" id="IPR003764">
    <property type="entry name" value="GlcNAc_6-P_deAcase"/>
</dbReference>
<dbReference type="EC" id="3.5.1.25" evidence="7"/>
<feature type="domain" description="Amidohydrolase-related" evidence="6">
    <location>
        <begin position="54"/>
        <end position="381"/>
    </location>
</feature>
<evidence type="ECO:0000256" key="2">
    <source>
        <dbReference type="ARBA" id="ARBA00022723"/>
    </source>
</evidence>
<organism evidence="7 8">
    <name type="scientific">Symbiobacterium terraclitae</name>
    <dbReference type="NCBI Taxonomy" id="557451"/>
    <lineage>
        <taxon>Bacteria</taxon>
        <taxon>Bacillati</taxon>
        <taxon>Bacillota</taxon>
        <taxon>Clostridia</taxon>
        <taxon>Eubacteriales</taxon>
        <taxon>Symbiobacteriaceae</taxon>
        <taxon>Symbiobacterium</taxon>
    </lineage>
</organism>
<evidence type="ECO:0000256" key="1">
    <source>
        <dbReference type="ARBA" id="ARBA00010716"/>
    </source>
</evidence>
<evidence type="ECO:0000313" key="7">
    <source>
        <dbReference type="EMBL" id="MBP2017549.1"/>
    </source>
</evidence>
<dbReference type="SUPFAM" id="SSF51556">
    <property type="entry name" value="Metallo-dependent hydrolases"/>
    <property type="match status" value="1"/>
</dbReference>
<keyword evidence="4 5" id="KW-0119">Carbohydrate metabolism</keyword>
<reference evidence="7 8" key="1">
    <citation type="submission" date="2021-03" db="EMBL/GenBank/DDBJ databases">
        <title>Genomic Encyclopedia of Type Strains, Phase IV (KMG-IV): sequencing the most valuable type-strain genomes for metagenomic binning, comparative biology and taxonomic classification.</title>
        <authorList>
            <person name="Goeker M."/>
        </authorList>
    </citation>
    <scope>NUCLEOTIDE SEQUENCE [LARGE SCALE GENOMIC DNA]</scope>
    <source>
        <strain evidence="7 8">DSM 27138</strain>
    </source>
</reference>
<keyword evidence="3 5" id="KW-0378">Hydrolase</keyword>
<protein>
    <submittedName>
        <fullName evidence="7">N-acetylglucosamine-6-phosphate deacetylase</fullName>
        <ecNumber evidence="7">3.5.1.25</ecNumber>
    </submittedName>
</protein>
<proteinExistence type="inferred from homology"/>
<dbReference type="EMBL" id="JAGGLG010000005">
    <property type="protein sequence ID" value="MBP2017549.1"/>
    <property type="molecule type" value="Genomic_DNA"/>
</dbReference>
<comment type="similarity">
    <text evidence="1 5">Belongs to the metallo-dependent hydrolases superfamily. NagA family.</text>
</comment>
<dbReference type="RefSeq" id="WP_209465690.1">
    <property type="nucleotide sequence ID" value="NZ_JAGGLG010000005.1"/>
</dbReference>
<dbReference type="Gene3D" id="2.30.40.10">
    <property type="entry name" value="Urease, subunit C, domain 1"/>
    <property type="match status" value="1"/>
</dbReference>
<dbReference type="InterPro" id="IPR006680">
    <property type="entry name" value="Amidohydro-rel"/>
</dbReference>
<dbReference type="Gene3D" id="3.20.20.140">
    <property type="entry name" value="Metal-dependent hydrolases"/>
    <property type="match status" value="1"/>
</dbReference>
<name>A0ABS4JPT6_9FIRM</name>
<dbReference type="PANTHER" id="PTHR11113:SF14">
    <property type="entry name" value="N-ACETYLGLUCOSAMINE-6-PHOSPHATE DEACETYLASE"/>
    <property type="match status" value="1"/>
</dbReference>
<keyword evidence="8" id="KW-1185">Reference proteome</keyword>
<comment type="caution">
    <text evidence="7">The sequence shown here is derived from an EMBL/GenBank/DDBJ whole genome shotgun (WGS) entry which is preliminary data.</text>
</comment>
<dbReference type="GO" id="GO:0008448">
    <property type="term" value="F:N-acetylglucosamine-6-phosphate deacetylase activity"/>
    <property type="evidence" value="ECO:0007669"/>
    <property type="project" value="UniProtKB-EC"/>
</dbReference>
<evidence type="ECO:0000259" key="6">
    <source>
        <dbReference type="Pfam" id="PF01979"/>
    </source>
</evidence>
<dbReference type="PIRSF" id="PIRSF038994">
    <property type="entry name" value="NagA"/>
    <property type="match status" value="1"/>
</dbReference>
<dbReference type="Pfam" id="PF01979">
    <property type="entry name" value="Amidohydro_1"/>
    <property type="match status" value="1"/>
</dbReference>
<sequence length="386" mass="40525">MQRWLKGALILPDRVVPNGLLACEDGRITGVWDLEADAGAPAVPDGAEVVERGYIAPGYIDIHVHGGGGGDFMDADPEAVVAITTCHARHGTTGLLATTLTAPEEELIRAFRAVKAAPRRGAQILGFHVEGPFINMQYKGAQNPAYVRSASVAEIDRWLAEGRPDDRWHVTLAPEIEGALEAIRHLAGRGAVVSAGHTDCTYDQLKAGVEAGVSHVTHLFNAMRGLHHREPGTVGGALSLPGVTVEIIADGVHVHPASMQVAVRARGAENVLLVTDAMRAAGLGDGEFTLGGLPVTVKDGAARLHSGALAGSVLTMERGVQNLVDMVGLDLPTAVAMASLHPARRLGLEARKGSLAVGKDADLLILDDKLEVMTTIIGGEVFYDAR</sequence>
<evidence type="ECO:0000256" key="3">
    <source>
        <dbReference type="ARBA" id="ARBA00022801"/>
    </source>
</evidence>
<dbReference type="SUPFAM" id="SSF51338">
    <property type="entry name" value="Composite domain of metallo-dependent hydrolases"/>
    <property type="match status" value="1"/>
</dbReference>
<evidence type="ECO:0000256" key="5">
    <source>
        <dbReference type="PIRNR" id="PIRNR038994"/>
    </source>
</evidence>
<accession>A0ABS4JPT6</accession>
<dbReference type="InterPro" id="IPR011059">
    <property type="entry name" value="Metal-dep_hydrolase_composite"/>
</dbReference>
<keyword evidence="2" id="KW-0479">Metal-binding</keyword>
<dbReference type="InterPro" id="IPR032466">
    <property type="entry name" value="Metal_Hydrolase"/>
</dbReference>
<evidence type="ECO:0000313" key="8">
    <source>
        <dbReference type="Proteomes" id="UP001519289"/>
    </source>
</evidence>